<dbReference type="GO" id="GO:0046872">
    <property type="term" value="F:metal ion binding"/>
    <property type="evidence" value="ECO:0007669"/>
    <property type="project" value="UniProtKB-KW"/>
</dbReference>
<evidence type="ECO:0000256" key="5">
    <source>
        <dbReference type="ARBA" id="ARBA00023049"/>
    </source>
</evidence>
<dbReference type="RefSeq" id="WP_168113294.1">
    <property type="nucleotide sequence ID" value="NZ_BOON01000049.1"/>
</dbReference>
<keyword evidence="1 6" id="KW-0645">Protease</keyword>
<dbReference type="GO" id="GO:0004222">
    <property type="term" value="F:metalloendopeptidase activity"/>
    <property type="evidence" value="ECO:0007669"/>
    <property type="project" value="InterPro"/>
</dbReference>
<evidence type="ECO:0000256" key="6">
    <source>
        <dbReference type="RuleBase" id="RU003983"/>
    </source>
</evidence>
<evidence type="ECO:0000256" key="4">
    <source>
        <dbReference type="ARBA" id="ARBA00022833"/>
    </source>
</evidence>
<feature type="domain" description="Peptidase M48" evidence="8">
    <location>
        <begin position="121"/>
        <end position="181"/>
    </location>
</feature>
<feature type="transmembrane region" description="Helical" evidence="7">
    <location>
        <begin position="35"/>
        <end position="59"/>
    </location>
</feature>
<dbReference type="Gene3D" id="3.30.2010.10">
    <property type="entry name" value="Metalloproteases ('zincins'), catalytic domain"/>
    <property type="match status" value="1"/>
</dbReference>
<dbReference type="Pfam" id="PF01435">
    <property type="entry name" value="Peptidase_M48"/>
    <property type="match status" value="1"/>
</dbReference>
<keyword evidence="3 6" id="KW-0378">Hydrolase</keyword>
<evidence type="ECO:0000256" key="3">
    <source>
        <dbReference type="ARBA" id="ARBA00022801"/>
    </source>
</evidence>
<keyword evidence="5 6" id="KW-0482">Metalloprotease</keyword>
<keyword evidence="10" id="KW-1185">Reference proteome</keyword>
<dbReference type="InterPro" id="IPR001915">
    <property type="entry name" value="Peptidase_M48"/>
</dbReference>
<keyword evidence="7" id="KW-0812">Transmembrane</keyword>
<keyword evidence="4 6" id="KW-0862">Zinc</keyword>
<evidence type="ECO:0000256" key="2">
    <source>
        <dbReference type="ARBA" id="ARBA00022723"/>
    </source>
</evidence>
<evidence type="ECO:0000313" key="9">
    <source>
        <dbReference type="EMBL" id="GII25291.1"/>
    </source>
</evidence>
<dbReference type="PANTHER" id="PTHR34978">
    <property type="entry name" value="POSSIBLE SENSOR-TRANSDUCER PROTEIN BLAR"/>
    <property type="match status" value="1"/>
</dbReference>
<accession>A0A8J3TGR5</accession>
<feature type="transmembrane region" description="Helical" evidence="7">
    <location>
        <begin position="79"/>
        <end position="102"/>
    </location>
</feature>
<comment type="caution">
    <text evidence="9">The sequence shown here is derived from an EMBL/GenBank/DDBJ whole genome shotgun (WGS) entry which is preliminary data.</text>
</comment>
<dbReference type="GO" id="GO:0006508">
    <property type="term" value="P:proteolysis"/>
    <property type="evidence" value="ECO:0007669"/>
    <property type="project" value="UniProtKB-KW"/>
</dbReference>
<name>A0A8J3TGR5_9ACTN</name>
<evidence type="ECO:0000256" key="7">
    <source>
        <dbReference type="SAM" id="Phobius"/>
    </source>
</evidence>
<dbReference type="AlphaFoldDB" id="A0A8J3TGR5"/>
<dbReference type="Proteomes" id="UP000599074">
    <property type="component" value="Unassembled WGS sequence"/>
</dbReference>
<proteinExistence type="inferred from homology"/>
<evidence type="ECO:0000256" key="1">
    <source>
        <dbReference type="ARBA" id="ARBA00022670"/>
    </source>
</evidence>
<protein>
    <submittedName>
        <fullName evidence="9">Peptidase M48</fullName>
    </submittedName>
</protein>
<gene>
    <name evidence="9" type="ORF">Pme01_48880</name>
</gene>
<keyword evidence="2" id="KW-0479">Metal-binding</keyword>
<evidence type="ECO:0000313" key="10">
    <source>
        <dbReference type="Proteomes" id="UP000599074"/>
    </source>
</evidence>
<feature type="transmembrane region" description="Helical" evidence="7">
    <location>
        <begin position="267"/>
        <end position="287"/>
    </location>
</feature>
<dbReference type="InterPro" id="IPR052173">
    <property type="entry name" value="Beta-lactam_resp_regulator"/>
</dbReference>
<reference evidence="9" key="1">
    <citation type="submission" date="2021-01" db="EMBL/GenBank/DDBJ databases">
        <title>Whole genome shotgun sequence of Planosporangium mesophilum NBRC 109066.</title>
        <authorList>
            <person name="Komaki H."/>
            <person name="Tamura T."/>
        </authorList>
    </citation>
    <scope>NUCLEOTIDE SEQUENCE</scope>
    <source>
        <strain evidence="9">NBRC 109066</strain>
    </source>
</reference>
<organism evidence="9 10">
    <name type="scientific">Planosporangium mesophilum</name>
    <dbReference type="NCBI Taxonomy" id="689768"/>
    <lineage>
        <taxon>Bacteria</taxon>
        <taxon>Bacillati</taxon>
        <taxon>Actinomycetota</taxon>
        <taxon>Actinomycetes</taxon>
        <taxon>Micromonosporales</taxon>
        <taxon>Micromonosporaceae</taxon>
        <taxon>Planosporangium</taxon>
    </lineage>
</organism>
<keyword evidence="7" id="KW-0472">Membrane</keyword>
<feature type="transmembrane region" description="Helical" evidence="7">
    <location>
        <begin position="6"/>
        <end position="23"/>
    </location>
</feature>
<dbReference type="EMBL" id="BOON01000049">
    <property type="protein sequence ID" value="GII25291.1"/>
    <property type="molecule type" value="Genomic_DNA"/>
</dbReference>
<comment type="similarity">
    <text evidence="6">Belongs to the peptidase M48 family.</text>
</comment>
<evidence type="ECO:0000259" key="8">
    <source>
        <dbReference type="Pfam" id="PF01435"/>
    </source>
</evidence>
<dbReference type="CDD" id="cd07326">
    <property type="entry name" value="M56_BlaR1_MecR1_like"/>
    <property type="match status" value="1"/>
</dbReference>
<dbReference type="PANTHER" id="PTHR34978:SF3">
    <property type="entry name" value="SLR0241 PROTEIN"/>
    <property type="match status" value="1"/>
</dbReference>
<sequence>MTTAVLLAVVAWIAFVVIAPRLSRRLPPAAATVGLTAGSVVIAGSGVVMIAMLAAPWIAQLPEISELGPWSATKLRSGSPVPLAAAVTFAALVGVAVVRLAVTGWRRARAMAAVRRYCRHLPATDASLVVVDSQRPDAFATPLPSGRIVVTTGLLRALSAAERRALLAHERAHLEHHHAWWVLAADLAASANPLLRPSARAVRRAVERWADEEAAAAVGDRALVARTIARVALLITSRERVPAMAASGGDVPDRVRALLAAPPRRRLLPVLGMVAMLMLTLTAGIRVDHRTDTVFDRATVPEAGYGLRHGHR</sequence>
<keyword evidence="7" id="KW-1133">Transmembrane helix</keyword>
<comment type="cofactor">
    <cofactor evidence="6">
        <name>Zn(2+)</name>
        <dbReference type="ChEBI" id="CHEBI:29105"/>
    </cofactor>
    <text evidence="6">Binds 1 zinc ion per subunit.</text>
</comment>